<protein>
    <submittedName>
        <fullName evidence="2">Lipoprotein</fullName>
    </submittedName>
</protein>
<keyword evidence="3" id="KW-1185">Reference proteome</keyword>
<proteinExistence type="predicted"/>
<dbReference type="Proteomes" id="UP001501759">
    <property type="component" value="Unassembled WGS sequence"/>
</dbReference>
<dbReference type="InterPro" id="IPR029046">
    <property type="entry name" value="LolA/LolB/LppX"/>
</dbReference>
<dbReference type="SUPFAM" id="SSF89392">
    <property type="entry name" value="Prokaryotic lipoproteins and lipoprotein localization factors"/>
    <property type="match status" value="1"/>
</dbReference>
<dbReference type="EMBL" id="BAABKB010000030">
    <property type="protein sequence ID" value="GAA5026789.1"/>
    <property type="molecule type" value="Genomic_DNA"/>
</dbReference>
<keyword evidence="2" id="KW-0449">Lipoprotein</keyword>
<feature type="region of interest" description="Disordered" evidence="1">
    <location>
        <begin position="134"/>
        <end position="168"/>
    </location>
</feature>
<gene>
    <name evidence="2" type="ORF">GCM10023335_62900</name>
</gene>
<evidence type="ECO:0000256" key="1">
    <source>
        <dbReference type="SAM" id="MobiDB-lite"/>
    </source>
</evidence>
<accession>A0ABP9JE30</accession>
<feature type="compositionally biased region" description="Polar residues" evidence="1">
    <location>
        <begin position="150"/>
        <end position="166"/>
    </location>
</feature>
<dbReference type="Gene3D" id="2.50.20.20">
    <property type="match status" value="1"/>
</dbReference>
<sequence>MGISVRATVRRGATGAALAALVLGGGAVGCSKSKAEDEPKMAPAAAVARAAKNSEDITSLRYRMSGTVPESGRVKATAAMNMKPLAMSMKITASGQDGGTTELRIVDKAMYLGGGEDAAKELDGKHWMKFDMSGMAERGDGSPGFDASKLSDQADQNPAQESTFLSGSKDVKKVGAEKVDGVETTHYKGTITLDALRASFKDEKKATRERREKSLKQYEDLGIDKLAMDMWIDGDDHTKQFRTRADADKGPFDVTITFLDFNKPVSIKAPAAGDTVDLAEMLKGAQG</sequence>
<dbReference type="RefSeq" id="WP_345656189.1">
    <property type="nucleotide sequence ID" value="NZ_BAABKB010000030.1"/>
</dbReference>
<dbReference type="PROSITE" id="PS51257">
    <property type="entry name" value="PROKAR_LIPOPROTEIN"/>
    <property type="match status" value="1"/>
</dbReference>
<reference evidence="3" key="1">
    <citation type="journal article" date="2019" name="Int. J. Syst. Evol. Microbiol.">
        <title>The Global Catalogue of Microorganisms (GCM) 10K type strain sequencing project: providing services to taxonomists for standard genome sequencing and annotation.</title>
        <authorList>
            <consortium name="The Broad Institute Genomics Platform"/>
            <consortium name="The Broad Institute Genome Sequencing Center for Infectious Disease"/>
            <person name="Wu L."/>
            <person name="Ma J."/>
        </authorList>
    </citation>
    <scope>NUCLEOTIDE SEQUENCE [LARGE SCALE GENOMIC DNA]</scope>
    <source>
        <strain evidence="3">JCM 18409</strain>
    </source>
</reference>
<comment type="caution">
    <text evidence="2">The sequence shown here is derived from an EMBL/GenBank/DDBJ whole genome shotgun (WGS) entry which is preliminary data.</text>
</comment>
<organism evidence="2 3">
    <name type="scientific">Streptomyces siamensis</name>
    <dbReference type="NCBI Taxonomy" id="1274986"/>
    <lineage>
        <taxon>Bacteria</taxon>
        <taxon>Bacillati</taxon>
        <taxon>Actinomycetota</taxon>
        <taxon>Actinomycetes</taxon>
        <taxon>Kitasatosporales</taxon>
        <taxon>Streptomycetaceae</taxon>
        <taxon>Streptomyces</taxon>
    </lineage>
</organism>
<evidence type="ECO:0000313" key="3">
    <source>
        <dbReference type="Proteomes" id="UP001501759"/>
    </source>
</evidence>
<evidence type="ECO:0000313" key="2">
    <source>
        <dbReference type="EMBL" id="GAA5026789.1"/>
    </source>
</evidence>
<name>A0ABP9JE30_9ACTN</name>